<dbReference type="Proteomes" id="UP000799537">
    <property type="component" value="Unassembled WGS sequence"/>
</dbReference>
<evidence type="ECO:0000313" key="3">
    <source>
        <dbReference type="Proteomes" id="UP000799537"/>
    </source>
</evidence>
<keyword evidence="3" id="KW-1185">Reference proteome</keyword>
<dbReference type="Gene3D" id="3.40.50.1820">
    <property type="entry name" value="alpha/beta hydrolase"/>
    <property type="match status" value="1"/>
</dbReference>
<gene>
    <name evidence="2" type="ORF">M409DRAFT_35653</name>
</gene>
<dbReference type="InterPro" id="IPR029058">
    <property type="entry name" value="AB_hydrolase_fold"/>
</dbReference>
<organism evidence="2 3">
    <name type="scientific">Zasmidium cellare ATCC 36951</name>
    <dbReference type="NCBI Taxonomy" id="1080233"/>
    <lineage>
        <taxon>Eukaryota</taxon>
        <taxon>Fungi</taxon>
        <taxon>Dikarya</taxon>
        <taxon>Ascomycota</taxon>
        <taxon>Pezizomycotina</taxon>
        <taxon>Dothideomycetes</taxon>
        <taxon>Dothideomycetidae</taxon>
        <taxon>Mycosphaerellales</taxon>
        <taxon>Mycosphaerellaceae</taxon>
        <taxon>Zasmidium</taxon>
    </lineage>
</organism>
<dbReference type="GO" id="GO:0046464">
    <property type="term" value="P:acylglycerol catabolic process"/>
    <property type="evidence" value="ECO:0007669"/>
    <property type="project" value="TreeGrafter"/>
</dbReference>
<protein>
    <recommendedName>
        <fullName evidence="1">AB hydrolase-1 domain-containing protein</fullName>
    </recommendedName>
</protein>
<evidence type="ECO:0000313" key="2">
    <source>
        <dbReference type="EMBL" id="KAF2172279.1"/>
    </source>
</evidence>
<dbReference type="AlphaFoldDB" id="A0A6A6D2E6"/>
<dbReference type="GeneID" id="54563700"/>
<name>A0A6A6D2E6_ZASCE</name>
<dbReference type="InterPro" id="IPR000073">
    <property type="entry name" value="AB_hydrolase_1"/>
</dbReference>
<accession>A0A6A6D2E6</accession>
<sequence length="314" mass="34899">MSTQQTAKTQYILASNGVTFAYRSLGSQIYSNIPLIMHMHFRANMDFWDPLLVNALAAKRTVILFDQAGVGRSNGNVATTYQGWADNVLALIDALKISRFDLLGFSMGGYTVQMVALTRPEAIRKLIICGSGPSRPIDGAGKGIVWPRDVPPETPIALLATAQSDDKEKIEKSITVSFFPDTKPGHLAAREYFERIYSRNASSAEDHKEPLHSLLSPQGTKEQRKAGIDWYKPNPQNSFHRLGELKMPVLILNGDDDVLIPTSQSWELLKGIENAQLIVYPKAGHGFLWQYADRVARDVGVFLDEDLDKVNARL</sequence>
<dbReference type="EMBL" id="ML993581">
    <property type="protein sequence ID" value="KAF2172279.1"/>
    <property type="molecule type" value="Genomic_DNA"/>
</dbReference>
<evidence type="ECO:0000259" key="1">
    <source>
        <dbReference type="Pfam" id="PF00561"/>
    </source>
</evidence>
<dbReference type="PANTHER" id="PTHR43798:SF5">
    <property type="entry name" value="MONOACYLGLYCEROL LIPASE ABHD6"/>
    <property type="match status" value="1"/>
</dbReference>
<dbReference type="InterPro" id="IPR050266">
    <property type="entry name" value="AB_hydrolase_sf"/>
</dbReference>
<dbReference type="Pfam" id="PF00561">
    <property type="entry name" value="Abhydrolase_1"/>
    <property type="match status" value="1"/>
</dbReference>
<dbReference type="RefSeq" id="XP_033673168.1">
    <property type="nucleotide sequence ID" value="XM_033810428.1"/>
</dbReference>
<proteinExistence type="predicted"/>
<dbReference type="PANTHER" id="PTHR43798">
    <property type="entry name" value="MONOACYLGLYCEROL LIPASE"/>
    <property type="match status" value="1"/>
</dbReference>
<feature type="domain" description="AB hydrolase-1" evidence="1">
    <location>
        <begin position="43"/>
        <end position="289"/>
    </location>
</feature>
<dbReference type="GO" id="GO:0047372">
    <property type="term" value="F:monoacylglycerol lipase activity"/>
    <property type="evidence" value="ECO:0007669"/>
    <property type="project" value="TreeGrafter"/>
</dbReference>
<dbReference type="SUPFAM" id="SSF53474">
    <property type="entry name" value="alpha/beta-Hydrolases"/>
    <property type="match status" value="1"/>
</dbReference>
<dbReference type="OrthoDB" id="8119704at2759"/>
<reference evidence="2" key="1">
    <citation type="journal article" date="2020" name="Stud. Mycol.">
        <title>101 Dothideomycetes genomes: a test case for predicting lifestyles and emergence of pathogens.</title>
        <authorList>
            <person name="Haridas S."/>
            <person name="Albert R."/>
            <person name="Binder M."/>
            <person name="Bloem J."/>
            <person name="Labutti K."/>
            <person name="Salamov A."/>
            <person name="Andreopoulos B."/>
            <person name="Baker S."/>
            <person name="Barry K."/>
            <person name="Bills G."/>
            <person name="Bluhm B."/>
            <person name="Cannon C."/>
            <person name="Castanera R."/>
            <person name="Culley D."/>
            <person name="Daum C."/>
            <person name="Ezra D."/>
            <person name="Gonzalez J."/>
            <person name="Henrissat B."/>
            <person name="Kuo A."/>
            <person name="Liang C."/>
            <person name="Lipzen A."/>
            <person name="Lutzoni F."/>
            <person name="Magnuson J."/>
            <person name="Mondo S."/>
            <person name="Nolan M."/>
            <person name="Ohm R."/>
            <person name="Pangilinan J."/>
            <person name="Park H.-J."/>
            <person name="Ramirez L."/>
            <person name="Alfaro M."/>
            <person name="Sun H."/>
            <person name="Tritt A."/>
            <person name="Yoshinaga Y."/>
            <person name="Zwiers L.-H."/>
            <person name="Turgeon B."/>
            <person name="Goodwin S."/>
            <person name="Spatafora J."/>
            <person name="Crous P."/>
            <person name="Grigoriev I."/>
        </authorList>
    </citation>
    <scope>NUCLEOTIDE SEQUENCE</scope>
    <source>
        <strain evidence="2">ATCC 36951</strain>
    </source>
</reference>
<dbReference type="GO" id="GO:0016020">
    <property type="term" value="C:membrane"/>
    <property type="evidence" value="ECO:0007669"/>
    <property type="project" value="TreeGrafter"/>
</dbReference>